<reference evidence="1" key="1">
    <citation type="submission" date="2021-01" db="EMBL/GenBank/DDBJ databases">
        <authorList>
            <consortium name="Genoscope - CEA"/>
            <person name="William W."/>
        </authorList>
    </citation>
    <scope>NUCLEOTIDE SEQUENCE</scope>
</reference>
<evidence type="ECO:0000313" key="1">
    <source>
        <dbReference type="EMBL" id="CAD8154337.1"/>
    </source>
</evidence>
<sequence>MILIDMNSISRLRYYLITLHNDDGKIDLNSLYRRISI</sequence>
<dbReference type="AlphaFoldDB" id="A0A8S1TS11"/>
<keyword evidence="2" id="KW-1185">Reference proteome</keyword>
<gene>
    <name evidence="1" type="ORF">POCTA_138.1.T0290108</name>
</gene>
<evidence type="ECO:0000313" key="2">
    <source>
        <dbReference type="Proteomes" id="UP000683925"/>
    </source>
</evidence>
<name>A0A8S1TS11_PAROT</name>
<comment type="caution">
    <text evidence="1">The sequence shown here is derived from an EMBL/GenBank/DDBJ whole genome shotgun (WGS) entry which is preliminary data.</text>
</comment>
<accession>A0A8S1TS11</accession>
<dbReference type="EMBL" id="CAJJDP010000029">
    <property type="protein sequence ID" value="CAD8154337.1"/>
    <property type="molecule type" value="Genomic_DNA"/>
</dbReference>
<dbReference type="Proteomes" id="UP000683925">
    <property type="component" value="Unassembled WGS sequence"/>
</dbReference>
<proteinExistence type="predicted"/>
<organism evidence="1 2">
    <name type="scientific">Paramecium octaurelia</name>
    <dbReference type="NCBI Taxonomy" id="43137"/>
    <lineage>
        <taxon>Eukaryota</taxon>
        <taxon>Sar</taxon>
        <taxon>Alveolata</taxon>
        <taxon>Ciliophora</taxon>
        <taxon>Intramacronucleata</taxon>
        <taxon>Oligohymenophorea</taxon>
        <taxon>Peniculida</taxon>
        <taxon>Parameciidae</taxon>
        <taxon>Paramecium</taxon>
    </lineage>
</organism>
<protein>
    <submittedName>
        <fullName evidence="1">Uncharacterized protein</fullName>
    </submittedName>
</protein>